<dbReference type="PROSITE" id="PS51724">
    <property type="entry name" value="SPOR"/>
    <property type="match status" value="1"/>
</dbReference>
<keyword evidence="4" id="KW-1185">Reference proteome</keyword>
<dbReference type="InterPro" id="IPR052748">
    <property type="entry name" value="ISR_Activator"/>
</dbReference>
<dbReference type="PANTHER" id="PTHR45011:SF1">
    <property type="entry name" value="DAP3-BINDING CELL DEATH ENHANCER 1"/>
    <property type="match status" value="1"/>
</dbReference>
<evidence type="ECO:0000313" key="4">
    <source>
        <dbReference type="Proteomes" id="UP001597215"/>
    </source>
</evidence>
<dbReference type="Pfam" id="PF05036">
    <property type="entry name" value="SPOR"/>
    <property type="match status" value="1"/>
</dbReference>
<evidence type="ECO:0000313" key="3">
    <source>
        <dbReference type="EMBL" id="MFD1766388.1"/>
    </source>
</evidence>
<dbReference type="RefSeq" id="WP_381512435.1">
    <property type="nucleotide sequence ID" value="NZ_JBHUEL010000004.1"/>
</dbReference>
<dbReference type="InterPro" id="IPR006597">
    <property type="entry name" value="Sel1-like"/>
</dbReference>
<dbReference type="SUPFAM" id="SSF110997">
    <property type="entry name" value="Sporulation related repeat"/>
    <property type="match status" value="1"/>
</dbReference>
<evidence type="ECO:0000259" key="2">
    <source>
        <dbReference type="PROSITE" id="PS51724"/>
    </source>
</evidence>
<protein>
    <submittedName>
        <fullName evidence="3">SPOR domain-containing protein</fullName>
    </submittedName>
</protein>
<organism evidence="3 4">
    <name type="scientific">Sphingorhabdus buctiana</name>
    <dbReference type="NCBI Taxonomy" id="1508805"/>
    <lineage>
        <taxon>Bacteria</taxon>
        <taxon>Pseudomonadati</taxon>
        <taxon>Pseudomonadota</taxon>
        <taxon>Alphaproteobacteria</taxon>
        <taxon>Sphingomonadales</taxon>
        <taxon>Sphingomonadaceae</taxon>
        <taxon>Sphingorhabdus</taxon>
    </lineage>
</organism>
<reference evidence="4" key="1">
    <citation type="journal article" date="2019" name="Int. J. Syst. Evol. Microbiol.">
        <title>The Global Catalogue of Microorganisms (GCM) 10K type strain sequencing project: providing services to taxonomists for standard genome sequencing and annotation.</title>
        <authorList>
            <consortium name="The Broad Institute Genomics Platform"/>
            <consortium name="The Broad Institute Genome Sequencing Center for Infectious Disease"/>
            <person name="Wu L."/>
            <person name="Ma J."/>
        </authorList>
    </citation>
    <scope>NUCLEOTIDE SEQUENCE [LARGE SCALE GENOMIC DNA]</scope>
    <source>
        <strain evidence="4">CGMCC 1.12449</strain>
    </source>
</reference>
<dbReference type="SUPFAM" id="SSF81901">
    <property type="entry name" value="HCP-like"/>
    <property type="match status" value="1"/>
</dbReference>
<dbReference type="Proteomes" id="UP001597215">
    <property type="component" value="Unassembled WGS sequence"/>
</dbReference>
<feature type="domain" description="SPOR" evidence="2">
    <location>
        <begin position="240"/>
        <end position="321"/>
    </location>
</feature>
<proteinExistence type="predicted"/>
<dbReference type="Gene3D" id="1.25.40.10">
    <property type="entry name" value="Tetratricopeptide repeat domain"/>
    <property type="match status" value="1"/>
</dbReference>
<feature type="compositionally biased region" description="Low complexity" evidence="1">
    <location>
        <begin position="226"/>
        <end position="237"/>
    </location>
</feature>
<gene>
    <name evidence="3" type="ORF">ACFSAG_05985</name>
</gene>
<feature type="region of interest" description="Disordered" evidence="1">
    <location>
        <begin position="206"/>
        <end position="237"/>
    </location>
</feature>
<dbReference type="Gene3D" id="3.30.70.1070">
    <property type="entry name" value="Sporulation related repeat"/>
    <property type="match status" value="1"/>
</dbReference>
<evidence type="ECO:0000256" key="1">
    <source>
        <dbReference type="SAM" id="MobiDB-lite"/>
    </source>
</evidence>
<sequence length="321" mass="33987">MSLLAGPAVADVKAGVDAWSGGEYAKAVNEWREPAKKGDPDAQFNLAQAYKLGRGVKQDLKIAEQWYQRAANQGHLQAADSLGHLLHYQGRIKEALPLLQASSARGEPRAQYLLATELFNGVNIQKDWVRAYALMTRASAAGLAPASRNLAEMDKYIPLEQRQKGVALAGEIETATAQKRAAQVTGFPINTKAPVAVAKPIDVPPSKTTKAVEPGFPGTIPALNGKTTQPEPAKTAKKPAAVAGSWRIQLGAFGSEANAKKLWASLQQKVDGLSGTTYSLVPAGNLSRLQAGPFANRSDAEAMFTKVKSAVVGQGCLIIAP</sequence>
<comment type="caution">
    <text evidence="3">The sequence shown here is derived from an EMBL/GenBank/DDBJ whole genome shotgun (WGS) entry which is preliminary data.</text>
</comment>
<dbReference type="InterPro" id="IPR011990">
    <property type="entry name" value="TPR-like_helical_dom_sf"/>
</dbReference>
<dbReference type="PANTHER" id="PTHR45011">
    <property type="entry name" value="DAP3-BINDING CELL DEATH ENHANCER 1"/>
    <property type="match status" value="1"/>
</dbReference>
<dbReference type="InterPro" id="IPR036680">
    <property type="entry name" value="SPOR-like_sf"/>
</dbReference>
<dbReference type="SMART" id="SM00671">
    <property type="entry name" value="SEL1"/>
    <property type="match status" value="2"/>
</dbReference>
<dbReference type="Pfam" id="PF08238">
    <property type="entry name" value="Sel1"/>
    <property type="match status" value="2"/>
</dbReference>
<dbReference type="InterPro" id="IPR007730">
    <property type="entry name" value="SPOR-like_dom"/>
</dbReference>
<dbReference type="EMBL" id="JBHUEL010000004">
    <property type="protein sequence ID" value="MFD1766388.1"/>
    <property type="molecule type" value="Genomic_DNA"/>
</dbReference>
<accession>A0ABW4MCF9</accession>
<name>A0ABW4MCF9_9SPHN</name>